<comment type="subcellular location">
    <subcellularLocation>
        <location evidence="1">Chromosome</location>
        <location evidence="1">Centromere</location>
        <location evidence="1">Kinetochore</location>
    </subcellularLocation>
</comment>
<keyword evidence="6" id="KW-0995">Kinetochore</keyword>
<dbReference type="InterPro" id="IPR008685">
    <property type="entry name" value="Centromere_Mis12"/>
</dbReference>
<proteinExistence type="inferred from homology"/>
<dbReference type="AlphaFoldDB" id="A0A1B7NAK5"/>
<organism evidence="11 12">
    <name type="scientific">Rhizopogon vinicolor AM-OR11-026</name>
    <dbReference type="NCBI Taxonomy" id="1314800"/>
    <lineage>
        <taxon>Eukaryota</taxon>
        <taxon>Fungi</taxon>
        <taxon>Dikarya</taxon>
        <taxon>Basidiomycota</taxon>
        <taxon>Agaricomycotina</taxon>
        <taxon>Agaricomycetes</taxon>
        <taxon>Agaricomycetidae</taxon>
        <taxon>Boletales</taxon>
        <taxon>Suillineae</taxon>
        <taxon>Rhizopogonaceae</taxon>
        <taxon>Rhizopogon</taxon>
    </lineage>
</organism>
<dbReference type="InParanoid" id="A0A1B7NAK5"/>
<keyword evidence="9" id="KW-0137">Centromere</keyword>
<evidence type="ECO:0000256" key="1">
    <source>
        <dbReference type="ARBA" id="ARBA00004629"/>
    </source>
</evidence>
<name>A0A1B7NAK5_9AGAM</name>
<dbReference type="PANTHER" id="PTHR14527:SF2">
    <property type="entry name" value="PROTEIN MIS12 HOMOLOG"/>
    <property type="match status" value="1"/>
</dbReference>
<sequence>MNAQQPTVPSVLLPEILEFSPQLILDDIINYANEAITNTVDALEGFLFRWASVREERVKEDWDSTQEVEQGLVAFQTLLESHTDIAFDFFEAWSLRNIFAIPADLPVVVPHQENLDLDYPPERETELMTEIDELRRKIDAQRRLKRVLTRAVRKSSAERRRSERRLEQLSFLQSPQVYELAGLPEQYRSMFSAVSSLPPLTPEAVATFSQSPLADPGKRPWEVNKMGYLDWASKQLLAKATHDGSAGSLTVGSLVESTTAVAKTLDLTQLMEADSTSQNASLPPPRDP</sequence>
<evidence type="ECO:0000313" key="12">
    <source>
        <dbReference type="Proteomes" id="UP000092154"/>
    </source>
</evidence>
<comment type="similarity">
    <text evidence="2">Belongs to the mis12 family.</text>
</comment>
<evidence type="ECO:0000256" key="3">
    <source>
        <dbReference type="ARBA" id="ARBA00022454"/>
    </source>
</evidence>
<evidence type="ECO:0000256" key="6">
    <source>
        <dbReference type="ARBA" id="ARBA00022838"/>
    </source>
</evidence>
<evidence type="ECO:0000256" key="9">
    <source>
        <dbReference type="ARBA" id="ARBA00023328"/>
    </source>
</evidence>
<gene>
    <name evidence="11" type="ORF">K503DRAFT_767267</name>
</gene>
<dbReference type="GO" id="GO:0000070">
    <property type="term" value="P:mitotic sister chromatid segregation"/>
    <property type="evidence" value="ECO:0007669"/>
    <property type="project" value="TreeGrafter"/>
</dbReference>
<feature type="coiled-coil region" evidence="10">
    <location>
        <begin position="124"/>
        <end position="151"/>
    </location>
</feature>
<dbReference type="STRING" id="1314800.A0A1B7NAK5"/>
<dbReference type="Pfam" id="PF05859">
    <property type="entry name" value="Mis12"/>
    <property type="match status" value="1"/>
</dbReference>
<dbReference type="GO" id="GO:0000444">
    <property type="term" value="C:MIS12/MIND type complex"/>
    <property type="evidence" value="ECO:0007669"/>
    <property type="project" value="TreeGrafter"/>
</dbReference>
<keyword evidence="4" id="KW-0132">Cell division</keyword>
<dbReference type="GO" id="GO:0051382">
    <property type="term" value="P:kinetochore assembly"/>
    <property type="evidence" value="ECO:0007669"/>
    <property type="project" value="TreeGrafter"/>
</dbReference>
<keyword evidence="12" id="KW-1185">Reference proteome</keyword>
<evidence type="ECO:0000256" key="7">
    <source>
        <dbReference type="ARBA" id="ARBA00023054"/>
    </source>
</evidence>
<dbReference type="Proteomes" id="UP000092154">
    <property type="component" value="Unassembled WGS sequence"/>
</dbReference>
<dbReference type="GO" id="GO:0005634">
    <property type="term" value="C:nucleus"/>
    <property type="evidence" value="ECO:0007669"/>
    <property type="project" value="InterPro"/>
</dbReference>
<evidence type="ECO:0000256" key="4">
    <source>
        <dbReference type="ARBA" id="ARBA00022618"/>
    </source>
</evidence>
<dbReference type="EMBL" id="KV448169">
    <property type="protein sequence ID" value="OAX41875.1"/>
    <property type="molecule type" value="Genomic_DNA"/>
</dbReference>
<dbReference type="OrthoDB" id="1884855at2759"/>
<accession>A0A1B7NAK5</accession>
<dbReference type="GO" id="GO:0051301">
    <property type="term" value="P:cell division"/>
    <property type="evidence" value="ECO:0007669"/>
    <property type="project" value="UniProtKB-KW"/>
</dbReference>
<keyword evidence="7 10" id="KW-0175">Coiled coil</keyword>
<keyword evidence="8" id="KW-0131">Cell cycle</keyword>
<evidence type="ECO:0000256" key="8">
    <source>
        <dbReference type="ARBA" id="ARBA00023306"/>
    </source>
</evidence>
<dbReference type="PANTHER" id="PTHR14527">
    <property type="entry name" value="PROTEIN MIS12 HOMOLOG"/>
    <property type="match status" value="1"/>
</dbReference>
<evidence type="ECO:0000256" key="10">
    <source>
        <dbReference type="SAM" id="Coils"/>
    </source>
</evidence>
<evidence type="ECO:0000256" key="5">
    <source>
        <dbReference type="ARBA" id="ARBA00022776"/>
    </source>
</evidence>
<evidence type="ECO:0000256" key="2">
    <source>
        <dbReference type="ARBA" id="ARBA00008643"/>
    </source>
</evidence>
<evidence type="ECO:0000313" key="11">
    <source>
        <dbReference type="EMBL" id="OAX41875.1"/>
    </source>
</evidence>
<protein>
    <submittedName>
        <fullName evidence="11">Mis12-domain-containing protein</fullName>
    </submittedName>
</protein>
<keyword evidence="5" id="KW-0498">Mitosis</keyword>
<keyword evidence="3" id="KW-0158">Chromosome</keyword>
<reference evidence="11 12" key="1">
    <citation type="submission" date="2016-06" db="EMBL/GenBank/DDBJ databases">
        <title>Comparative genomics of the ectomycorrhizal sister species Rhizopogon vinicolor and Rhizopogon vesiculosus (Basidiomycota: Boletales) reveals a divergence of the mating type B locus.</title>
        <authorList>
            <consortium name="DOE Joint Genome Institute"/>
            <person name="Mujic A.B."/>
            <person name="Kuo A."/>
            <person name="Tritt A."/>
            <person name="Lipzen A."/>
            <person name="Chen C."/>
            <person name="Johnson J."/>
            <person name="Sharma A."/>
            <person name="Barry K."/>
            <person name="Grigoriev I.V."/>
            <person name="Spatafora J.W."/>
        </authorList>
    </citation>
    <scope>NUCLEOTIDE SEQUENCE [LARGE SCALE GENOMIC DNA]</scope>
    <source>
        <strain evidence="11 12">AM-OR11-026</strain>
    </source>
</reference>